<organism evidence="2 3">
    <name type="scientific">Catenaria anguillulae PL171</name>
    <dbReference type="NCBI Taxonomy" id="765915"/>
    <lineage>
        <taxon>Eukaryota</taxon>
        <taxon>Fungi</taxon>
        <taxon>Fungi incertae sedis</taxon>
        <taxon>Blastocladiomycota</taxon>
        <taxon>Blastocladiomycetes</taxon>
        <taxon>Blastocladiales</taxon>
        <taxon>Catenariaceae</taxon>
        <taxon>Catenaria</taxon>
    </lineage>
</organism>
<keyword evidence="3" id="KW-1185">Reference proteome</keyword>
<feature type="compositionally biased region" description="Low complexity" evidence="1">
    <location>
        <begin position="96"/>
        <end position="109"/>
    </location>
</feature>
<sequence length="220" mass="23947">MPRSTGTGKCSPENLTGTTIEARLDKVVVSPATNSVQCSIHFTSPNLAAPAWVQVDIGLDAIQHAFKTPPTPGSTMAAILPVAFQCPHPHPPPLTPSTATSTLPTVTPTNDITRTNPNPETARALRFIQFYTDDTGHQPRVHILADRQYYFDAEQIAAFYSPNLKHPRDAVKRHLSRWIGCSDSEANGIRLVGKTVVGTIDALLDKLVAKMRSTRKDVAF</sequence>
<evidence type="ECO:0000313" key="2">
    <source>
        <dbReference type="EMBL" id="ORZ33521.1"/>
    </source>
</evidence>
<reference evidence="2 3" key="1">
    <citation type="submission" date="2016-07" db="EMBL/GenBank/DDBJ databases">
        <title>Pervasive Adenine N6-methylation of Active Genes in Fungi.</title>
        <authorList>
            <consortium name="DOE Joint Genome Institute"/>
            <person name="Mondo S.J."/>
            <person name="Dannebaum R.O."/>
            <person name="Kuo R.C."/>
            <person name="Labutti K."/>
            <person name="Haridas S."/>
            <person name="Kuo A."/>
            <person name="Salamov A."/>
            <person name="Ahrendt S.R."/>
            <person name="Lipzen A."/>
            <person name="Sullivan W."/>
            <person name="Andreopoulos W.B."/>
            <person name="Clum A."/>
            <person name="Lindquist E."/>
            <person name="Daum C."/>
            <person name="Ramamoorthy G.K."/>
            <person name="Gryganskyi A."/>
            <person name="Culley D."/>
            <person name="Magnuson J.K."/>
            <person name="James T.Y."/>
            <person name="O'Malley M.A."/>
            <person name="Stajich J.E."/>
            <person name="Spatafora J.W."/>
            <person name="Visel A."/>
            <person name="Grigoriev I.V."/>
        </authorList>
    </citation>
    <scope>NUCLEOTIDE SEQUENCE [LARGE SCALE GENOMIC DNA]</scope>
    <source>
        <strain evidence="2 3">PL171</strain>
    </source>
</reference>
<dbReference type="EMBL" id="MCFL01000035">
    <property type="protein sequence ID" value="ORZ33521.1"/>
    <property type="molecule type" value="Genomic_DNA"/>
</dbReference>
<gene>
    <name evidence="2" type="ORF">BCR44DRAFT_1501197</name>
</gene>
<feature type="region of interest" description="Disordered" evidence="1">
    <location>
        <begin position="94"/>
        <end position="118"/>
    </location>
</feature>
<comment type="caution">
    <text evidence="2">The sequence shown here is derived from an EMBL/GenBank/DDBJ whole genome shotgun (WGS) entry which is preliminary data.</text>
</comment>
<evidence type="ECO:0000256" key="1">
    <source>
        <dbReference type="SAM" id="MobiDB-lite"/>
    </source>
</evidence>
<dbReference type="AlphaFoldDB" id="A0A1Y2HI16"/>
<protein>
    <submittedName>
        <fullName evidence="2">Uncharacterized protein</fullName>
    </submittedName>
</protein>
<evidence type="ECO:0000313" key="3">
    <source>
        <dbReference type="Proteomes" id="UP000193411"/>
    </source>
</evidence>
<dbReference type="Proteomes" id="UP000193411">
    <property type="component" value="Unassembled WGS sequence"/>
</dbReference>
<name>A0A1Y2HI16_9FUNG</name>
<accession>A0A1Y2HI16</accession>
<proteinExistence type="predicted"/>